<sequence length="375" mass="40145">MAFYRSLRKTTMVAVALAAASAAATAATAAAATTPRRGGGWSHAHNPSPPALLLPVARPSCDMVLPGCEAELLRFENDYVKFRCLPQSASDYLVDLAKDTLEVFKDVEKQSCCVTTAENATLYANIGTLMNAAAISGSCGFPYTSLPDYSADAYKCHGMSECDDVLEDFEDDYVKHGCMPKGNSVHDEFAISLLEMFKDIEKADCCAVRAQRLRLAADLVWLGKNTGCTPNFPTRRFAAMDHNSADPSLLLTDTTARAPGAASVRTLGARQRRSRHGKSATTTSGASTVAAIVPPPSDAVATANTVPAGIAVRNYWNYGDDNPNPIATLCCNFDVHFSTKCCNVFCDWAIIYLGSFVTLDECCVGSLLTPKKVTC</sequence>
<proteinExistence type="predicted"/>
<protein>
    <submittedName>
        <fullName evidence="1">Uncharacterized protein</fullName>
    </submittedName>
</protein>
<evidence type="ECO:0000313" key="1">
    <source>
        <dbReference type="EMBL" id="KAK1860406.1"/>
    </source>
</evidence>
<evidence type="ECO:0000313" key="2">
    <source>
        <dbReference type="Proteomes" id="UP000798662"/>
    </source>
</evidence>
<keyword evidence="2" id="KW-1185">Reference proteome</keyword>
<organism evidence="1 2">
    <name type="scientific">Pyropia yezoensis</name>
    <name type="common">Susabi-nori</name>
    <name type="synonym">Porphyra yezoensis</name>
    <dbReference type="NCBI Taxonomy" id="2788"/>
    <lineage>
        <taxon>Eukaryota</taxon>
        <taxon>Rhodophyta</taxon>
        <taxon>Bangiophyceae</taxon>
        <taxon>Bangiales</taxon>
        <taxon>Bangiaceae</taxon>
        <taxon>Pyropia</taxon>
    </lineage>
</organism>
<name>A0ACC3BSK1_PYRYE</name>
<dbReference type="EMBL" id="CM020618">
    <property type="protein sequence ID" value="KAK1860406.1"/>
    <property type="molecule type" value="Genomic_DNA"/>
</dbReference>
<accession>A0ACC3BSK1</accession>
<gene>
    <name evidence="1" type="ORF">I4F81_002995</name>
</gene>
<comment type="caution">
    <text evidence="1">The sequence shown here is derived from an EMBL/GenBank/DDBJ whole genome shotgun (WGS) entry which is preliminary data.</text>
</comment>
<reference evidence="1" key="1">
    <citation type="submission" date="2019-11" db="EMBL/GenBank/DDBJ databases">
        <title>Nori genome reveals adaptations in red seaweeds to the harsh intertidal environment.</title>
        <authorList>
            <person name="Wang D."/>
            <person name="Mao Y."/>
        </authorList>
    </citation>
    <scope>NUCLEOTIDE SEQUENCE</scope>
    <source>
        <tissue evidence="1">Gametophyte</tissue>
    </source>
</reference>
<dbReference type="Proteomes" id="UP000798662">
    <property type="component" value="Chromosome 1"/>
</dbReference>